<evidence type="ECO:0000313" key="3">
    <source>
        <dbReference type="EMBL" id="PSV08758.1"/>
    </source>
</evidence>
<name>A0A2T3KR65_PHOLD</name>
<dbReference type="Pfam" id="PF13439">
    <property type="entry name" value="Glyco_transf_4"/>
    <property type="match status" value="1"/>
</dbReference>
<dbReference type="PANTHER" id="PTHR45947">
    <property type="entry name" value="SULFOQUINOVOSYL TRANSFERASE SQD2"/>
    <property type="match status" value="1"/>
</dbReference>
<protein>
    <submittedName>
        <fullName evidence="3">Glycosyltransferase family 1 protein</fullName>
    </submittedName>
</protein>
<dbReference type="EMBL" id="PYNS01000026">
    <property type="protein sequence ID" value="PSV08758.1"/>
    <property type="molecule type" value="Genomic_DNA"/>
</dbReference>
<dbReference type="InterPro" id="IPR001296">
    <property type="entry name" value="Glyco_trans_1"/>
</dbReference>
<dbReference type="Gene3D" id="3.40.50.2000">
    <property type="entry name" value="Glycogen Phosphorylase B"/>
    <property type="match status" value="2"/>
</dbReference>
<keyword evidence="3" id="KW-0808">Transferase</keyword>
<feature type="domain" description="Glycosyl transferase family 1" evidence="1">
    <location>
        <begin position="170"/>
        <end position="322"/>
    </location>
</feature>
<dbReference type="AlphaFoldDB" id="A0A2T3KR65"/>
<dbReference type="SUPFAM" id="SSF53756">
    <property type="entry name" value="UDP-Glycosyltransferase/glycogen phosphorylase"/>
    <property type="match status" value="1"/>
</dbReference>
<comment type="caution">
    <text evidence="3">The sequence shown here is derived from an EMBL/GenBank/DDBJ whole genome shotgun (WGS) entry which is preliminary data.</text>
</comment>
<accession>A0A2T3KR65</accession>
<dbReference type="RefSeq" id="WP_107185894.1">
    <property type="nucleotide sequence ID" value="NZ_JAWQGC010000001.1"/>
</dbReference>
<proteinExistence type="predicted"/>
<dbReference type="GO" id="GO:0016757">
    <property type="term" value="F:glycosyltransferase activity"/>
    <property type="evidence" value="ECO:0007669"/>
    <property type="project" value="InterPro"/>
</dbReference>
<reference evidence="3 4" key="1">
    <citation type="submission" date="2018-03" db="EMBL/GenBank/DDBJ databases">
        <title>Whole genome sequencing of Histamine producing bacteria.</title>
        <authorList>
            <person name="Butler K."/>
        </authorList>
    </citation>
    <scope>NUCLEOTIDE SEQUENCE [LARGE SCALE GENOMIC DNA]</scope>
    <source>
        <strain evidence="3 4">Res.4.1</strain>
    </source>
</reference>
<gene>
    <name evidence="3" type="ORF">C0W93_17830</name>
</gene>
<dbReference type="Proteomes" id="UP000240530">
    <property type="component" value="Unassembled WGS sequence"/>
</dbReference>
<sequence length="348" mass="40092">MKKIVLICDIDVKKGSSYFDFLMQLTSPRFQFILLARSITDDAYNDLYSKGYCYSSFAGTWQLTRLLHRHQPHLIHLHFYGIGHPYTFIARCFSSNIILTMHNSPPKEYKITSLRKVKQKLLSMPLSRLCAISPFIEHWLGQFIAKEKIFLINNGINLSRFEYEKIPPLQTKLRCFYVGSLSSEKGLHYLLALFSEPSLSHIAQLDIFGDGELKEQVELTANKAQSIHYHGRSTHIEQDLKQAHIVLMPSCWQEAFGYVAIEAMAVGRPVVAEPIGGLADLFVDQKQGWYVHFEQTEQVQKLLMLIYNKSEVLADVSLAARERVEQEYDIQRQITQTHEMYTSLLGIK</sequence>
<dbReference type="InterPro" id="IPR028098">
    <property type="entry name" value="Glyco_trans_4-like_N"/>
</dbReference>
<evidence type="ECO:0000259" key="2">
    <source>
        <dbReference type="Pfam" id="PF13439"/>
    </source>
</evidence>
<dbReference type="PANTHER" id="PTHR45947:SF14">
    <property type="entry name" value="SLL1723 PROTEIN"/>
    <property type="match status" value="1"/>
</dbReference>
<evidence type="ECO:0000313" key="4">
    <source>
        <dbReference type="Proteomes" id="UP000240530"/>
    </source>
</evidence>
<dbReference type="CDD" id="cd03801">
    <property type="entry name" value="GT4_PimA-like"/>
    <property type="match status" value="1"/>
</dbReference>
<organism evidence="3 4">
    <name type="scientific">Photobacterium leiognathi subsp. mandapamensis</name>
    <name type="common">Photobacterium mandapamensis</name>
    <dbReference type="NCBI Taxonomy" id="48408"/>
    <lineage>
        <taxon>Bacteria</taxon>
        <taxon>Pseudomonadati</taxon>
        <taxon>Pseudomonadota</taxon>
        <taxon>Gammaproteobacteria</taxon>
        <taxon>Vibrionales</taxon>
        <taxon>Vibrionaceae</taxon>
        <taxon>Photobacterium</taxon>
    </lineage>
</organism>
<feature type="domain" description="Glycosyltransferase subfamily 4-like N-terminal" evidence="2">
    <location>
        <begin position="51"/>
        <end position="160"/>
    </location>
</feature>
<dbReference type="Pfam" id="PF00534">
    <property type="entry name" value="Glycos_transf_1"/>
    <property type="match status" value="1"/>
</dbReference>
<evidence type="ECO:0000259" key="1">
    <source>
        <dbReference type="Pfam" id="PF00534"/>
    </source>
</evidence>
<dbReference type="InterPro" id="IPR050194">
    <property type="entry name" value="Glycosyltransferase_grp1"/>
</dbReference>